<dbReference type="AlphaFoldDB" id="A0A8T0ED42"/>
<proteinExistence type="predicted"/>
<accession>A0A8T0ED42</accession>
<evidence type="ECO:0000313" key="2">
    <source>
        <dbReference type="Proteomes" id="UP000807504"/>
    </source>
</evidence>
<gene>
    <name evidence="1" type="ORF">HNY73_018151</name>
</gene>
<protein>
    <submittedName>
        <fullName evidence="1">Uncharacterized protein</fullName>
    </submittedName>
</protein>
<dbReference type="Pfam" id="PF11312">
    <property type="entry name" value="Methyltransf_34"/>
    <property type="match status" value="1"/>
</dbReference>
<reference evidence="1" key="1">
    <citation type="journal article" date="2020" name="bioRxiv">
        <title>Chromosome-level reference genome of the European wasp spider Argiope bruennichi: a resource for studies on range expansion and evolutionary adaptation.</title>
        <authorList>
            <person name="Sheffer M.M."/>
            <person name="Hoppe A."/>
            <person name="Krehenwinkel H."/>
            <person name="Uhl G."/>
            <person name="Kuss A.W."/>
            <person name="Jensen L."/>
            <person name="Jensen C."/>
            <person name="Gillespie R.G."/>
            <person name="Hoff K.J."/>
            <person name="Prost S."/>
        </authorList>
    </citation>
    <scope>NUCLEOTIDE SEQUENCE</scope>
</reference>
<keyword evidence="2" id="KW-1185">Reference proteome</keyword>
<reference evidence="1" key="2">
    <citation type="submission" date="2020-06" db="EMBL/GenBank/DDBJ databases">
        <authorList>
            <person name="Sheffer M."/>
        </authorList>
    </citation>
    <scope>NUCLEOTIDE SEQUENCE</scope>
</reference>
<comment type="caution">
    <text evidence="1">The sequence shown here is derived from an EMBL/GenBank/DDBJ whole genome shotgun (WGS) entry which is preliminary data.</text>
</comment>
<dbReference type="Proteomes" id="UP000807504">
    <property type="component" value="Unassembled WGS sequence"/>
</dbReference>
<dbReference type="EMBL" id="JABXBU010002228">
    <property type="protein sequence ID" value="KAF8770647.1"/>
    <property type="molecule type" value="Genomic_DNA"/>
</dbReference>
<dbReference type="InterPro" id="IPR021463">
    <property type="entry name" value="Methyltransf_34"/>
</dbReference>
<sequence>MATRESREVTRQEENFFLALFDKVVEIINNGRVPDSEIEESIRKIITYFRENRGPRSACANYNFSSLADFLGFFYRYSPLSAGITRNKTLDAINSCKELKECFNKSSLMVVNVGGGAGSDLVGLYSALHENSTFLEMEITLIDQYSEWREYFGQVNDLLRGGDFGNSSLLMKNRKMTTSFITADLRTEMTPDCADALQKADLVWMKGFLSTLEDDFMRSAVTMNIISSMVPGALLMVMDSPSYNRFDEFINGNQLRNVFIQEEGRYNLSSISDSRYPISSSSNQEIFIFEKI</sequence>
<name>A0A8T0ED42_ARGBR</name>
<organism evidence="1 2">
    <name type="scientific">Argiope bruennichi</name>
    <name type="common">Wasp spider</name>
    <name type="synonym">Aranea bruennichi</name>
    <dbReference type="NCBI Taxonomy" id="94029"/>
    <lineage>
        <taxon>Eukaryota</taxon>
        <taxon>Metazoa</taxon>
        <taxon>Ecdysozoa</taxon>
        <taxon>Arthropoda</taxon>
        <taxon>Chelicerata</taxon>
        <taxon>Arachnida</taxon>
        <taxon>Araneae</taxon>
        <taxon>Araneomorphae</taxon>
        <taxon>Entelegynae</taxon>
        <taxon>Araneoidea</taxon>
        <taxon>Araneidae</taxon>
        <taxon>Argiope</taxon>
    </lineage>
</organism>
<evidence type="ECO:0000313" key="1">
    <source>
        <dbReference type="EMBL" id="KAF8770647.1"/>
    </source>
</evidence>